<dbReference type="Gene3D" id="3.40.50.880">
    <property type="match status" value="1"/>
</dbReference>
<dbReference type="InterPro" id="IPR050325">
    <property type="entry name" value="Prot/Nucl_acid_deglycase"/>
</dbReference>
<dbReference type="GO" id="GO:0005737">
    <property type="term" value="C:cytoplasm"/>
    <property type="evidence" value="ECO:0007669"/>
    <property type="project" value="TreeGrafter"/>
</dbReference>
<evidence type="ECO:0000313" key="3">
    <source>
        <dbReference type="Proteomes" id="UP000257559"/>
    </source>
</evidence>
<dbReference type="InterPro" id="IPR002818">
    <property type="entry name" value="DJ-1/PfpI"/>
</dbReference>
<sequence length="126" mass="14255">MNLLVIIENNFKDVELVTPLTIFKTSKQFNKIDFYNPTLKVAKGSDGFAFVDNILNEVNIDDYDLIFIPGGSGAQALRKNDKSLNIIKDFYKKEQNKIIAVCDAPNVLSEKSIITNEEFSGYPTDW</sequence>
<organism evidence="2 3">
    <name type="scientific">Mycoplasmopsis edwardii</name>
    <dbReference type="NCBI Taxonomy" id="53558"/>
    <lineage>
        <taxon>Bacteria</taxon>
        <taxon>Bacillati</taxon>
        <taxon>Mycoplasmatota</taxon>
        <taxon>Mycoplasmoidales</taxon>
        <taxon>Metamycoplasmataceae</taxon>
        <taxon>Mycoplasmopsis</taxon>
    </lineage>
</organism>
<feature type="non-terminal residue" evidence="2">
    <location>
        <position position="126"/>
    </location>
</feature>
<keyword evidence="3" id="KW-1185">Reference proteome</keyword>
<feature type="domain" description="DJ-1/PfpI" evidence="1">
    <location>
        <begin position="3"/>
        <end position="124"/>
    </location>
</feature>
<name>A0A3B0QEH3_9BACT</name>
<dbReference type="GO" id="GO:0016798">
    <property type="term" value="F:hydrolase activity, acting on glycosyl bonds"/>
    <property type="evidence" value="ECO:0007669"/>
    <property type="project" value="UniProtKB-KW"/>
</dbReference>
<gene>
    <name evidence="2" type="primary">yfkM</name>
    <name evidence="2" type="ORF">NCTC10132_01363</name>
</gene>
<evidence type="ECO:0000313" key="2">
    <source>
        <dbReference type="EMBL" id="SYV97991.1"/>
    </source>
</evidence>
<reference evidence="3" key="1">
    <citation type="submission" date="2018-06" db="EMBL/GenBank/DDBJ databases">
        <authorList>
            <consortium name="Pathogen Informatics"/>
        </authorList>
    </citation>
    <scope>NUCLEOTIDE SEQUENCE [LARGE SCALE GENOMIC DNA]</scope>
    <source>
        <strain evidence="3">NCTC10132</strain>
    </source>
</reference>
<dbReference type="AlphaFoldDB" id="A0A3B0QEH3"/>
<dbReference type="PANTHER" id="PTHR48094:SF12">
    <property type="entry name" value="PARKINSON DISEASE PROTEIN 7 HOMOLOG"/>
    <property type="match status" value="1"/>
</dbReference>
<accession>A0A3B0QEH3</accession>
<dbReference type="InterPro" id="IPR029062">
    <property type="entry name" value="Class_I_gatase-like"/>
</dbReference>
<keyword evidence="2" id="KW-0378">Hydrolase</keyword>
<proteinExistence type="predicted"/>
<evidence type="ECO:0000259" key="1">
    <source>
        <dbReference type="Pfam" id="PF01965"/>
    </source>
</evidence>
<dbReference type="EMBL" id="LS991951">
    <property type="protein sequence ID" value="SYV97991.1"/>
    <property type="molecule type" value="Genomic_DNA"/>
</dbReference>
<protein>
    <submittedName>
        <fullName evidence="2">Monophosphate biosynthesis</fullName>
        <ecNumber evidence="2">3.2.-.-</ecNumber>
    </submittedName>
</protein>
<keyword evidence="2" id="KW-0326">Glycosidase</keyword>
<dbReference type="KEGG" id="medw:NCTC10132_01363"/>
<dbReference type="EC" id="3.2.-.-" evidence="2"/>
<dbReference type="PANTHER" id="PTHR48094">
    <property type="entry name" value="PROTEIN/NUCLEIC ACID DEGLYCASE DJ-1-RELATED"/>
    <property type="match status" value="1"/>
</dbReference>
<dbReference type="Pfam" id="PF01965">
    <property type="entry name" value="DJ-1_PfpI"/>
    <property type="match status" value="1"/>
</dbReference>
<dbReference type="Proteomes" id="UP000257559">
    <property type="component" value="Chromosome"/>
</dbReference>
<dbReference type="SUPFAM" id="SSF52317">
    <property type="entry name" value="Class I glutamine amidotransferase-like"/>
    <property type="match status" value="1"/>
</dbReference>